<feature type="binding site" evidence="9">
    <location>
        <position position="18"/>
    </location>
    <ligand>
        <name>ATP</name>
        <dbReference type="ChEBI" id="CHEBI:30616"/>
    </ligand>
</feature>
<dbReference type="GO" id="GO:0000287">
    <property type="term" value="F:magnesium ion binding"/>
    <property type="evidence" value="ECO:0007669"/>
    <property type="project" value="UniProtKB-UniRule"/>
</dbReference>
<dbReference type="RefSeq" id="WP_208832387.1">
    <property type="nucleotide sequence ID" value="NZ_CP072110.1"/>
</dbReference>
<gene>
    <name evidence="9" type="primary">ackA</name>
    <name evidence="11" type="ORF">J1N51_02275</name>
</gene>
<dbReference type="HAMAP" id="MF_00020">
    <property type="entry name" value="Acetate_kinase"/>
    <property type="match status" value="1"/>
</dbReference>
<dbReference type="Proteomes" id="UP000682739">
    <property type="component" value="Chromosome"/>
</dbReference>
<evidence type="ECO:0000256" key="2">
    <source>
        <dbReference type="ARBA" id="ARBA00022490"/>
    </source>
</evidence>
<evidence type="ECO:0000256" key="5">
    <source>
        <dbReference type="ARBA" id="ARBA00022741"/>
    </source>
</evidence>
<dbReference type="GO" id="GO:0006083">
    <property type="term" value="P:acetate metabolic process"/>
    <property type="evidence" value="ECO:0007669"/>
    <property type="project" value="TreeGrafter"/>
</dbReference>
<sequence length="413" mass="44495">MSSANQVLVLNCGSSSFKFALLNSETGTETLSGLAERLGSDDASITFKRNGNKNSLSLNDKNRHLDAIKTLVSYLETEGLSNDIAAVGHRVVHGGEKFTESVVIDSSTIKSIEDVSSLAPLHNPANLIGIEAAMVAFPGIPQVAVFDTAFHQSMPAKAYLYAIDKQLYKEKGIRRYGFHGTSHFYVSRQAAESLAKQISETSVITVHLGNGCSVCAIENGQSVDTSMGLTPMEGLVMGTRSGDLDPGITIYLMRKYGYDADKLDQLLNKQSGLLGLSGLSNDCRTLEQALESEDEQTQQSAQLALEVFSYRVAKYIASYTCALTHLDAVVFTGGIGENSDYLRSRIIAHLGVLGLSVDEARNTAARFGHSGPIHGNDSRAAIWVIPTNEELVIAQDAARLTFNHSQDNQQQGA</sequence>
<evidence type="ECO:0000256" key="10">
    <source>
        <dbReference type="RuleBase" id="RU003835"/>
    </source>
</evidence>
<comment type="cofactor">
    <cofactor evidence="9">
        <name>Mg(2+)</name>
        <dbReference type="ChEBI" id="CHEBI:18420"/>
    </cofactor>
    <cofactor evidence="9">
        <name>Mn(2+)</name>
        <dbReference type="ChEBI" id="CHEBI:29035"/>
    </cofactor>
    <text evidence="9">Mg(2+). Can also accept Mn(2+).</text>
</comment>
<dbReference type="PROSITE" id="PS01076">
    <property type="entry name" value="ACETATE_KINASE_2"/>
    <property type="match status" value="1"/>
</dbReference>
<evidence type="ECO:0000256" key="7">
    <source>
        <dbReference type="ARBA" id="ARBA00022840"/>
    </source>
</evidence>
<evidence type="ECO:0000313" key="11">
    <source>
        <dbReference type="EMBL" id="QTH64332.1"/>
    </source>
</evidence>
<dbReference type="InterPro" id="IPR004372">
    <property type="entry name" value="Ac/propionate_kinase"/>
</dbReference>
<keyword evidence="12" id="KW-1185">Reference proteome</keyword>
<dbReference type="Pfam" id="PF00871">
    <property type="entry name" value="Acetate_kinase"/>
    <property type="match status" value="1"/>
</dbReference>
<keyword evidence="5 9" id="KW-0547">Nucleotide-binding</keyword>
<feature type="binding site" evidence="9">
    <location>
        <begin position="282"/>
        <end position="284"/>
    </location>
    <ligand>
        <name>ATP</name>
        <dbReference type="ChEBI" id="CHEBI:30616"/>
    </ligand>
</feature>
<comment type="function">
    <text evidence="9">Catalyzes the formation of acetyl phosphate from acetate and ATP. Can also catalyze the reverse reaction.</text>
</comment>
<dbReference type="NCBIfam" id="TIGR00016">
    <property type="entry name" value="ackA"/>
    <property type="match status" value="1"/>
</dbReference>
<comment type="catalytic activity">
    <reaction evidence="9">
        <text>acetate + ATP = acetyl phosphate + ADP</text>
        <dbReference type="Rhea" id="RHEA:11352"/>
        <dbReference type="ChEBI" id="CHEBI:22191"/>
        <dbReference type="ChEBI" id="CHEBI:30089"/>
        <dbReference type="ChEBI" id="CHEBI:30616"/>
        <dbReference type="ChEBI" id="CHEBI:456216"/>
        <dbReference type="EC" id="2.7.2.1"/>
    </reaction>
</comment>
<comment type="subunit">
    <text evidence="9">Homodimer.</text>
</comment>
<keyword evidence="2 9" id="KW-0963">Cytoplasm</keyword>
<evidence type="ECO:0000256" key="4">
    <source>
        <dbReference type="ARBA" id="ARBA00022723"/>
    </source>
</evidence>
<feature type="binding site" evidence="9">
    <location>
        <position position="11"/>
    </location>
    <ligand>
        <name>Mg(2+)</name>
        <dbReference type="ChEBI" id="CHEBI:18420"/>
    </ligand>
</feature>
<dbReference type="KEGG" id="psym:J1N51_02275"/>
<dbReference type="Gene3D" id="3.30.420.40">
    <property type="match status" value="2"/>
</dbReference>
<dbReference type="InterPro" id="IPR023865">
    <property type="entry name" value="Aliphatic_acid_kinase_CS"/>
</dbReference>
<evidence type="ECO:0000256" key="1">
    <source>
        <dbReference type="ARBA" id="ARBA00008748"/>
    </source>
</evidence>
<accession>A0A975HIK9</accession>
<keyword evidence="3 9" id="KW-0808">Transferase</keyword>
<feature type="binding site" evidence="9">
    <location>
        <position position="389"/>
    </location>
    <ligand>
        <name>Mg(2+)</name>
        <dbReference type="ChEBI" id="CHEBI:18420"/>
    </ligand>
</feature>
<evidence type="ECO:0000256" key="8">
    <source>
        <dbReference type="ARBA" id="ARBA00022842"/>
    </source>
</evidence>
<dbReference type="GO" id="GO:0008776">
    <property type="term" value="F:acetate kinase activity"/>
    <property type="evidence" value="ECO:0007669"/>
    <property type="project" value="UniProtKB-UniRule"/>
</dbReference>
<dbReference type="GO" id="GO:0005524">
    <property type="term" value="F:ATP binding"/>
    <property type="evidence" value="ECO:0007669"/>
    <property type="project" value="UniProtKB-KW"/>
</dbReference>
<feature type="active site" description="Proton donor/acceptor" evidence="9">
    <location>
        <position position="147"/>
    </location>
</feature>
<proteinExistence type="inferred from homology"/>
<dbReference type="PANTHER" id="PTHR21060">
    <property type="entry name" value="ACETATE KINASE"/>
    <property type="match status" value="1"/>
</dbReference>
<dbReference type="EC" id="2.7.2.1" evidence="9"/>
<dbReference type="PRINTS" id="PR00471">
    <property type="entry name" value="ACETATEKNASE"/>
</dbReference>
<comment type="subcellular location">
    <subcellularLocation>
        <location evidence="9">Cytoplasm</location>
    </subcellularLocation>
</comment>
<dbReference type="PIRSF" id="PIRSF000722">
    <property type="entry name" value="Acetate_prop_kin"/>
    <property type="match status" value="1"/>
</dbReference>
<organism evidence="11 12">
    <name type="scientific">Psychrosphaera ytuae</name>
    <dbReference type="NCBI Taxonomy" id="2820710"/>
    <lineage>
        <taxon>Bacteria</taxon>
        <taxon>Pseudomonadati</taxon>
        <taxon>Pseudomonadota</taxon>
        <taxon>Gammaproteobacteria</taxon>
        <taxon>Alteromonadales</taxon>
        <taxon>Pseudoalteromonadaceae</taxon>
        <taxon>Psychrosphaera</taxon>
    </lineage>
</organism>
<keyword evidence="8 9" id="KW-0460">Magnesium</keyword>
<dbReference type="EMBL" id="CP072110">
    <property type="protein sequence ID" value="QTH64332.1"/>
    <property type="molecule type" value="Genomic_DNA"/>
</dbReference>
<dbReference type="GO" id="GO:0006085">
    <property type="term" value="P:acetyl-CoA biosynthetic process"/>
    <property type="evidence" value="ECO:0007669"/>
    <property type="project" value="UniProtKB-UniRule"/>
</dbReference>
<evidence type="ECO:0000256" key="9">
    <source>
        <dbReference type="HAMAP-Rule" id="MF_00020"/>
    </source>
</evidence>
<dbReference type="InterPro" id="IPR043129">
    <property type="entry name" value="ATPase_NBD"/>
</dbReference>
<feature type="site" description="Transition state stabilizer" evidence="9">
    <location>
        <position position="240"/>
    </location>
</feature>
<name>A0A975HIK9_9GAMM</name>
<evidence type="ECO:0000256" key="3">
    <source>
        <dbReference type="ARBA" id="ARBA00022679"/>
    </source>
</evidence>
<dbReference type="CDD" id="cd24010">
    <property type="entry name" value="ASKHA_NBD_AcK_PK"/>
    <property type="match status" value="1"/>
</dbReference>
<keyword evidence="6 9" id="KW-0418">Kinase</keyword>
<evidence type="ECO:0000313" key="12">
    <source>
        <dbReference type="Proteomes" id="UP000682739"/>
    </source>
</evidence>
<comment type="similarity">
    <text evidence="1 9 10">Belongs to the acetokinase family.</text>
</comment>
<reference evidence="11" key="1">
    <citation type="submission" date="2021-03" db="EMBL/GenBank/DDBJ databases">
        <title>Description of Psychrosphaera ytuae sp. nov. isolated from deep sea sediment of South China Sea.</title>
        <authorList>
            <person name="Zhang J."/>
            <person name="Xu X.-D."/>
        </authorList>
    </citation>
    <scope>NUCLEOTIDE SEQUENCE</scope>
    <source>
        <strain evidence="11">MTZ26</strain>
    </source>
</reference>
<keyword evidence="4 9" id="KW-0479">Metal-binding</keyword>
<dbReference type="PROSITE" id="PS01075">
    <property type="entry name" value="ACETATE_KINASE_1"/>
    <property type="match status" value="1"/>
</dbReference>
<feature type="site" description="Transition state stabilizer" evidence="9">
    <location>
        <position position="179"/>
    </location>
</feature>
<dbReference type="InterPro" id="IPR000890">
    <property type="entry name" value="Aliphatic_acid_kin_short-chain"/>
</dbReference>
<feature type="binding site" evidence="9">
    <location>
        <position position="90"/>
    </location>
    <ligand>
        <name>substrate</name>
    </ligand>
</feature>
<protein>
    <recommendedName>
        <fullName evidence="9">Acetate kinase</fullName>
        <ecNumber evidence="9">2.7.2.1</ecNumber>
    </recommendedName>
    <alternativeName>
        <fullName evidence="9">Acetokinase</fullName>
    </alternativeName>
</protein>
<feature type="binding site" evidence="9">
    <location>
        <begin position="207"/>
        <end position="211"/>
    </location>
    <ligand>
        <name>ATP</name>
        <dbReference type="ChEBI" id="CHEBI:30616"/>
    </ligand>
</feature>
<dbReference type="SUPFAM" id="SSF53067">
    <property type="entry name" value="Actin-like ATPase domain"/>
    <property type="match status" value="2"/>
</dbReference>
<comment type="pathway">
    <text evidence="9">Metabolic intermediate biosynthesis; acetyl-CoA biosynthesis; acetyl-CoA from acetate: step 1/2.</text>
</comment>
<evidence type="ECO:0000256" key="6">
    <source>
        <dbReference type="ARBA" id="ARBA00022777"/>
    </source>
</evidence>
<dbReference type="AlphaFoldDB" id="A0A975HIK9"/>
<feature type="binding site" evidence="9">
    <location>
        <begin position="334"/>
        <end position="338"/>
    </location>
    <ligand>
        <name>ATP</name>
        <dbReference type="ChEBI" id="CHEBI:30616"/>
    </ligand>
</feature>
<dbReference type="PANTHER" id="PTHR21060:SF21">
    <property type="entry name" value="ACETATE KINASE"/>
    <property type="match status" value="1"/>
</dbReference>
<dbReference type="GO" id="GO:0005829">
    <property type="term" value="C:cytosol"/>
    <property type="evidence" value="ECO:0007669"/>
    <property type="project" value="TreeGrafter"/>
</dbReference>
<keyword evidence="7 9" id="KW-0067">ATP-binding</keyword>